<accession>A0A916QCI4</accession>
<keyword evidence="4" id="KW-1185">Reference proteome</keyword>
<organism evidence="3 4">
    <name type="scientific">Insulibacter thermoxylanivorax</name>
    <dbReference type="NCBI Taxonomy" id="2749268"/>
    <lineage>
        <taxon>Bacteria</taxon>
        <taxon>Bacillati</taxon>
        <taxon>Bacillota</taxon>
        <taxon>Bacilli</taxon>
        <taxon>Bacillales</taxon>
        <taxon>Paenibacillaceae</taxon>
        <taxon>Insulibacter</taxon>
    </lineage>
</organism>
<name>A0A916QCI4_9BACL</name>
<dbReference type="GO" id="GO:0008270">
    <property type="term" value="F:zinc ion binding"/>
    <property type="evidence" value="ECO:0007669"/>
    <property type="project" value="UniProtKB-KW"/>
</dbReference>
<protein>
    <recommendedName>
        <fullName evidence="2">SWIM-type domain-containing protein</fullName>
    </recommendedName>
</protein>
<proteinExistence type="predicted"/>
<keyword evidence="1" id="KW-0479">Metal-binding</keyword>
<dbReference type="RefSeq" id="WP_200966482.1">
    <property type="nucleotide sequence ID" value="NZ_BMAQ01000014.1"/>
</dbReference>
<feature type="domain" description="SWIM-type" evidence="2">
    <location>
        <begin position="57"/>
        <end position="90"/>
    </location>
</feature>
<dbReference type="Proteomes" id="UP000654993">
    <property type="component" value="Unassembled WGS sequence"/>
</dbReference>
<dbReference type="EMBL" id="BMAQ01000014">
    <property type="protein sequence ID" value="GFR38230.1"/>
    <property type="molecule type" value="Genomic_DNA"/>
</dbReference>
<evidence type="ECO:0000256" key="1">
    <source>
        <dbReference type="PROSITE-ProRule" id="PRU00325"/>
    </source>
</evidence>
<reference evidence="3" key="2">
    <citation type="journal article" date="2021" name="Data Brief">
        <title>Draft genome sequence data of the facultative, thermophilic, xylanolytic bacterium Paenibacillus sp. strain DA-C8.</title>
        <authorList>
            <person name="Chhe C."/>
            <person name="Uke A."/>
            <person name="Baramee S."/>
            <person name="Ungkulpasvich U."/>
            <person name="Tachaapaikoon C."/>
            <person name="Pason P."/>
            <person name="Waeonukul R."/>
            <person name="Ratanakhanokchai K."/>
            <person name="Kosugi A."/>
        </authorList>
    </citation>
    <scope>NUCLEOTIDE SEQUENCE</scope>
    <source>
        <strain evidence="3">DA-C8</strain>
    </source>
</reference>
<sequence length="543" mass="64132">MNIDKNEIVSLQMDMIKRFSELAMQSGWRAHQSGAVHHAERRGDAVVADVYSEQGIHHVQLHIIPFDRSSCTCGSRRYCSHMAAVFFYVYAMHERRTELFLMQHQQMRLLRNKEKANKKKQTERKSQGADARWLEQHRLILATDFIGRWRQDLEKKFAGYFQAPPHQVESFYREVMSYALQISAEWSTHVRDAYLITVQLCIFMMAENRYLAHLEGYQPTQIHSGFERLFLQCWKGYKRYMNRLDMAALASSPQAEWSREMQEWIHKAAFRTGQHAALHWLNIYRLFIRKLSEHDPSVIDKEREWLKLLRQAASPPQKQLPAAVRFAMLHLDLLAGREDAYSELIHFAAETGDLRHCFHYVEHSIHRMDWSKAEEQLLKLLPEVKQADGAVHKQYLAYWEELEPHLNLQQSDSYLTVLKLMLPYSYEPYAQYLEAAGMYREWVDLQIAADLTPYDVDRNLLLEIEQRDAGTLLPFYHQSVDKIIAEKKRESYRKAVVLLRNLQSCYARLNQEARYETYITKLAAKYKTLRAFIEELRKGHLIT</sequence>
<dbReference type="PROSITE" id="PS50966">
    <property type="entry name" value="ZF_SWIM"/>
    <property type="match status" value="1"/>
</dbReference>
<evidence type="ECO:0000313" key="4">
    <source>
        <dbReference type="Proteomes" id="UP000654993"/>
    </source>
</evidence>
<dbReference type="AlphaFoldDB" id="A0A916QCI4"/>
<keyword evidence="1" id="KW-0863">Zinc-finger</keyword>
<comment type="caution">
    <text evidence="3">The sequence shown here is derived from an EMBL/GenBank/DDBJ whole genome shotgun (WGS) entry which is preliminary data.</text>
</comment>
<dbReference type="InterPro" id="IPR007527">
    <property type="entry name" value="Znf_SWIM"/>
</dbReference>
<reference evidence="3" key="1">
    <citation type="submission" date="2020-08" db="EMBL/GenBank/DDBJ databases">
        <authorList>
            <person name="Uke A."/>
            <person name="Chhe C."/>
            <person name="Baramee S."/>
            <person name="Kosugi A."/>
        </authorList>
    </citation>
    <scope>NUCLEOTIDE SEQUENCE</scope>
    <source>
        <strain evidence="3">DA-C8</strain>
    </source>
</reference>
<gene>
    <name evidence="3" type="ORF">PRECH8_15260</name>
</gene>
<dbReference type="Pfam" id="PF04434">
    <property type="entry name" value="SWIM"/>
    <property type="match status" value="1"/>
</dbReference>
<keyword evidence="1" id="KW-0862">Zinc</keyword>
<evidence type="ECO:0000259" key="2">
    <source>
        <dbReference type="PROSITE" id="PS50966"/>
    </source>
</evidence>
<evidence type="ECO:0000313" key="3">
    <source>
        <dbReference type="EMBL" id="GFR38230.1"/>
    </source>
</evidence>